<protein>
    <submittedName>
        <fullName evidence="2">Metal-sulfur cluster biosynthetic enzyme</fullName>
    </submittedName>
</protein>
<reference evidence="2 3" key="1">
    <citation type="submission" date="2020-08" db="EMBL/GenBank/DDBJ databases">
        <title>Genomic Encyclopedia of Type Strains, Phase IV (KMG-IV): sequencing the most valuable type-strain genomes for metagenomic binning, comparative biology and taxonomic classification.</title>
        <authorList>
            <person name="Goeker M."/>
        </authorList>
    </citation>
    <scope>NUCLEOTIDE SEQUENCE [LARGE SCALE GENOMIC DNA]</scope>
    <source>
        <strain evidence="2 3">DSM 17498</strain>
    </source>
</reference>
<dbReference type="EMBL" id="JACHIJ010000004">
    <property type="protein sequence ID" value="MBB5052855.1"/>
    <property type="molecule type" value="Genomic_DNA"/>
</dbReference>
<dbReference type="AlphaFoldDB" id="A0A840MYD5"/>
<dbReference type="Pfam" id="PF01883">
    <property type="entry name" value="FeS_assembly_P"/>
    <property type="match status" value="1"/>
</dbReference>
<evidence type="ECO:0000313" key="3">
    <source>
        <dbReference type="Proteomes" id="UP000521227"/>
    </source>
</evidence>
<comment type="caution">
    <text evidence="2">The sequence shown here is derived from an EMBL/GenBank/DDBJ whole genome shotgun (WGS) entry which is preliminary data.</text>
</comment>
<dbReference type="PANTHER" id="PTHR42831:SF1">
    <property type="entry name" value="FE-S PROTEIN MATURATION AUXILIARY FACTOR YITW"/>
    <property type="match status" value="1"/>
</dbReference>
<dbReference type="InterPro" id="IPR034904">
    <property type="entry name" value="FSCA_dom_sf"/>
</dbReference>
<dbReference type="InterPro" id="IPR052339">
    <property type="entry name" value="Fe-S_Maturation_MIP18"/>
</dbReference>
<dbReference type="Proteomes" id="UP000521227">
    <property type="component" value="Unassembled WGS sequence"/>
</dbReference>
<dbReference type="SUPFAM" id="SSF117916">
    <property type="entry name" value="Fe-S cluster assembly (FSCA) domain-like"/>
    <property type="match status" value="1"/>
</dbReference>
<dbReference type="PANTHER" id="PTHR42831">
    <property type="entry name" value="FE-S PROTEIN MATURATION AUXILIARY FACTOR YITW"/>
    <property type="match status" value="1"/>
</dbReference>
<evidence type="ECO:0000259" key="1">
    <source>
        <dbReference type="Pfam" id="PF01883"/>
    </source>
</evidence>
<dbReference type="Gene3D" id="3.30.300.130">
    <property type="entry name" value="Fe-S cluster assembly (FSCA)"/>
    <property type="match status" value="1"/>
</dbReference>
<evidence type="ECO:0000313" key="2">
    <source>
        <dbReference type="EMBL" id="MBB5052855.1"/>
    </source>
</evidence>
<proteinExistence type="predicted"/>
<gene>
    <name evidence="2" type="ORF">HNQ36_002846</name>
</gene>
<organism evidence="2 3">
    <name type="scientific">Afipia massiliensis</name>
    <dbReference type="NCBI Taxonomy" id="211460"/>
    <lineage>
        <taxon>Bacteria</taxon>
        <taxon>Pseudomonadati</taxon>
        <taxon>Pseudomonadota</taxon>
        <taxon>Alphaproteobacteria</taxon>
        <taxon>Hyphomicrobiales</taxon>
        <taxon>Nitrobacteraceae</taxon>
        <taxon>Afipia</taxon>
    </lineage>
</organism>
<dbReference type="InterPro" id="IPR002744">
    <property type="entry name" value="MIP18-like"/>
</dbReference>
<name>A0A840MYD5_9BRAD</name>
<sequence length="105" mass="11099">MNDDDLVELIGEALRTVIDPELGHNIVDLGLVYTIMVTDGLAHIVMTATTPGCPAVSFLKDGVANCASRVPGVRSVDVVITFDPPWTPLMIAADVKALLGFASLH</sequence>
<feature type="domain" description="MIP18 family-like" evidence="1">
    <location>
        <begin position="10"/>
        <end position="78"/>
    </location>
</feature>
<dbReference type="RefSeq" id="WP_184086056.1">
    <property type="nucleotide sequence ID" value="NZ_JACHIJ010000004.1"/>
</dbReference>
<accession>A0A840MYD5</accession>